<proteinExistence type="predicted"/>
<dbReference type="AlphaFoldDB" id="A0A4Z2HX92"/>
<keyword evidence="3" id="KW-1185">Reference proteome</keyword>
<feature type="region of interest" description="Disordered" evidence="1">
    <location>
        <begin position="66"/>
        <end position="90"/>
    </location>
</feature>
<dbReference type="EMBL" id="SRLO01000162">
    <property type="protein sequence ID" value="TNN70486.1"/>
    <property type="molecule type" value="Genomic_DNA"/>
</dbReference>
<protein>
    <submittedName>
        <fullName evidence="2">Uncharacterized protein</fullName>
    </submittedName>
</protein>
<evidence type="ECO:0000256" key="1">
    <source>
        <dbReference type="SAM" id="MobiDB-lite"/>
    </source>
</evidence>
<evidence type="ECO:0000313" key="2">
    <source>
        <dbReference type="EMBL" id="TNN70486.1"/>
    </source>
</evidence>
<gene>
    <name evidence="2" type="ORF">EYF80_019221</name>
</gene>
<comment type="caution">
    <text evidence="2">The sequence shown here is derived from an EMBL/GenBank/DDBJ whole genome shotgun (WGS) entry which is preliminary data.</text>
</comment>
<dbReference type="Proteomes" id="UP000314294">
    <property type="component" value="Unassembled WGS sequence"/>
</dbReference>
<name>A0A4Z2HX92_9TELE</name>
<reference evidence="2 3" key="1">
    <citation type="submission" date="2019-03" db="EMBL/GenBank/DDBJ databases">
        <title>First draft genome of Liparis tanakae, snailfish: a comprehensive survey of snailfish specific genes.</title>
        <authorList>
            <person name="Kim W."/>
            <person name="Song I."/>
            <person name="Jeong J.-H."/>
            <person name="Kim D."/>
            <person name="Kim S."/>
            <person name="Ryu S."/>
            <person name="Song J.Y."/>
            <person name="Lee S.K."/>
        </authorList>
    </citation>
    <scope>NUCLEOTIDE SEQUENCE [LARGE SCALE GENOMIC DNA]</scope>
    <source>
        <tissue evidence="2">Muscle</tissue>
    </source>
</reference>
<evidence type="ECO:0000313" key="3">
    <source>
        <dbReference type="Proteomes" id="UP000314294"/>
    </source>
</evidence>
<sequence length="128" mass="13952">MCELPDIPLRIARPVSLHLPVHLAAASPQHPLADNHPSPRQLLGRERAGEIERSSACLHVCFHDQSAGSHRLRSPRSPADGSVGEQVRSQPIVTNRSEIIRSAGNSNLIIYKARTSSLVRLKRSAAFG</sequence>
<organism evidence="2 3">
    <name type="scientific">Liparis tanakae</name>
    <name type="common">Tanaka's snailfish</name>
    <dbReference type="NCBI Taxonomy" id="230148"/>
    <lineage>
        <taxon>Eukaryota</taxon>
        <taxon>Metazoa</taxon>
        <taxon>Chordata</taxon>
        <taxon>Craniata</taxon>
        <taxon>Vertebrata</taxon>
        <taxon>Euteleostomi</taxon>
        <taxon>Actinopterygii</taxon>
        <taxon>Neopterygii</taxon>
        <taxon>Teleostei</taxon>
        <taxon>Neoteleostei</taxon>
        <taxon>Acanthomorphata</taxon>
        <taxon>Eupercaria</taxon>
        <taxon>Perciformes</taxon>
        <taxon>Cottioidei</taxon>
        <taxon>Cottales</taxon>
        <taxon>Liparidae</taxon>
        <taxon>Liparis</taxon>
    </lineage>
</organism>
<accession>A0A4Z2HX92</accession>